<sequence>MAHQMQRQRQEQAQQDTPTETQSVNLVRNLLNTTIGAITYLRVVFAEDHYKDTNVNGMSLKSLERGHSKEADDLIDWLNGGVFDALDKKYLRTLIFGIYANPDEPEHLLETYTFNFSYPSEGQTHVSFVTDGKQPFHFKTKKEIMKATSEMLRRLLTLTQSLGALPDNANITMKIYYYDEVTPEDYEPPFFIACDHNKPYYFTHKPEKLGVGTVETAYHALSLRLQYFHDDPEGDQPMIPAAEAGQFIMEEDEQPIDTAKSDQKKKKTDADDKVAPAKSAAPTSQRSPDAVSKPVAGAPVSTTQQVQKQPPPVIQTTESVASSVEQLPLPQFTPVSKLGSVGTQELISALKAGTATRDVAPTGGGEAAAAMSEDETANDDMESESHSSHNESIRTASSHDAKTTKTRSRAELVTVDNMATTSQDCFTRGHLAGISKTASTNGVNSGDMNENTAVQQPAKGAKKPVDAALLKKKVVTKKIHSCAHAKDIDAAQVSCACCDNHAEGIMIECCQCGTWSHAICFGFLTQEDALASTDEIRCYHCLHGQDSRALTHCFELTIFRRALIAVWKEGCESPTWLSTRLGGLDEGIATQIIDLLKKDGILRPISRRGRPPKKAPKATTENLEYVNTKATIAKREYWMSGEAWKHEFNFEGIPDIHVKPRAAIAGGGGSAGATTAAGKENIMMANSTLLPIPPTPDDMDVDSPEDMAGITAGSGEGLQKRTRSEAQADGESDGGSGRVRTSGYDFNNTKRRKVSVAAKQNRRKA</sequence>
<proteinExistence type="predicted"/>
<dbReference type="SUPFAM" id="SSF56019">
    <property type="entry name" value="The spindle assembly checkpoint protein mad2"/>
    <property type="match status" value="1"/>
</dbReference>
<accession>A0A507BMW6</accession>
<dbReference type="GO" id="GO:0005634">
    <property type="term" value="C:nucleus"/>
    <property type="evidence" value="ECO:0007669"/>
    <property type="project" value="UniProtKB-SubCell"/>
</dbReference>
<dbReference type="InterPro" id="IPR051294">
    <property type="entry name" value="HORMA_MeioticProgression"/>
</dbReference>
<feature type="domain" description="HORMA" evidence="7">
    <location>
        <begin position="21"/>
        <end position="225"/>
    </location>
</feature>
<evidence type="ECO:0000313" key="9">
    <source>
        <dbReference type="Proteomes" id="UP000319731"/>
    </source>
</evidence>
<dbReference type="InterPro" id="IPR011011">
    <property type="entry name" value="Znf_FYVE_PHD"/>
</dbReference>
<feature type="region of interest" description="Disordered" evidence="6">
    <location>
        <begin position="1"/>
        <end position="21"/>
    </location>
</feature>
<protein>
    <recommendedName>
        <fullName evidence="7">HORMA domain-containing protein</fullName>
    </recommendedName>
</protein>
<comment type="caution">
    <text evidence="8">The sequence shown here is derived from an EMBL/GenBank/DDBJ whole genome shotgun (WGS) entry which is preliminary data.</text>
</comment>
<dbReference type="Gene3D" id="3.30.900.10">
    <property type="entry name" value="HORMA domain"/>
    <property type="match status" value="1"/>
</dbReference>
<evidence type="ECO:0000313" key="8">
    <source>
        <dbReference type="EMBL" id="TPX31520.1"/>
    </source>
</evidence>
<dbReference type="InterPro" id="IPR013083">
    <property type="entry name" value="Znf_RING/FYVE/PHD"/>
</dbReference>
<name>A0A507BMW6_9FUNG</name>
<keyword evidence="4" id="KW-0539">Nucleus</keyword>
<feature type="compositionally biased region" description="Acidic residues" evidence="6">
    <location>
        <begin position="372"/>
        <end position="382"/>
    </location>
</feature>
<feature type="region of interest" description="Disordered" evidence="6">
    <location>
        <begin position="691"/>
        <end position="765"/>
    </location>
</feature>
<evidence type="ECO:0000256" key="1">
    <source>
        <dbReference type="ARBA" id="ARBA00004123"/>
    </source>
</evidence>
<dbReference type="Proteomes" id="UP000319731">
    <property type="component" value="Unassembled WGS sequence"/>
</dbReference>
<feature type="compositionally biased region" description="Low complexity" evidence="6">
    <location>
        <begin position="1"/>
        <end position="15"/>
    </location>
</feature>
<dbReference type="GeneID" id="42006357"/>
<dbReference type="PANTHER" id="PTHR48225:SF7">
    <property type="entry name" value="MEIOSIS-SPECIFIC PROTEIN HOP1"/>
    <property type="match status" value="1"/>
</dbReference>
<feature type="compositionally biased region" description="Basic and acidic residues" evidence="6">
    <location>
        <begin position="383"/>
        <end position="403"/>
    </location>
</feature>
<evidence type="ECO:0000256" key="2">
    <source>
        <dbReference type="ARBA" id="ARBA00004286"/>
    </source>
</evidence>
<keyword evidence="9" id="KW-1185">Reference proteome</keyword>
<dbReference type="RefSeq" id="XP_031022928.1">
    <property type="nucleotide sequence ID" value="XM_031171060.1"/>
</dbReference>
<dbReference type="PANTHER" id="PTHR48225">
    <property type="entry name" value="HORMA DOMAIN-CONTAINING PROTEIN 1"/>
    <property type="match status" value="1"/>
</dbReference>
<evidence type="ECO:0000256" key="6">
    <source>
        <dbReference type="SAM" id="MobiDB-lite"/>
    </source>
</evidence>
<reference evidence="8 9" key="1">
    <citation type="journal article" date="2019" name="Sci. Rep.">
        <title>Comparative genomics of chytrid fungi reveal insights into the obligate biotrophic and pathogenic lifestyle of Synchytrium endobioticum.</title>
        <authorList>
            <person name="van de Vossenberg B.T.L.H."/>
            <person name="Warris S."/>
            <person name="Nguyen H.D.T."/>
            <person name="van Gent-Pelzer M.P.E."/>
            <person name="Joly D.L."/>
            <person name="van de Geest H.C."/>
            <person name="Bonants P.J.M."/>
            <person name="Smith D.S."/>
            <person name="Levesque C.A."/>
            <person name="van der Lee T.A.J."/>
        </authorList>
    </citation>
    <scope>NUCLEOTIDE SEQUENCE [LARGE SCALE GENOMIC DNA]</scope>
    <source>
        <strain evidence="8 9">JEL517</strain>
    </source>
</reference>
<dbReference type="EMBL" id="QEAO01000043">
    <property type="protein sequence ID" value="TPX31520.1"/>
    <property type="molecule type" value="Genomic_DNA"/>
</dbReference>
<feature type="compositionally biased region" description="Low complexity" evidence="6">
    <location>
        <begin position="299"/>
        <end position="308"/>
    </location>
</feature>
<evidence type="ECO:0000256" key="4">
    <source>
        <dbReference type="ARBA" id="ARBA00023242"/>
    </source>
</evidence>
<dbReference type="Gene3D" id="3.30.40.10">
    <property type="entry name" value="Zinc/RING finger domain, C3HC4 (zinc finger)"/>
    <property type="match status" value="1"/>
</dbReference>
<evidence type="ECO:0000259" key="7">
    <source>
        <dbReference type="PROSITE" id="PS50815"/>
    </source>
</evidence>
<dbReference type="GO" id="GO:0051321">
    <property type="term" value="P:meiotic cell cycle"/>
    <property type="evidence" value="ECO:0007669"/>
    <property type="project" value="UniProtKB-KW"/>
</dbReference>
<dbReference type="PROSITE" id="PS50815">
    <property type="entry name" value="HORMA"/>
    <property type="match status" value="1"/>
</dbReference>
<organism evidence="8 9">
    <name type="scientific">Synchytrium microbalum</name>
    <dbReference type="NCBI Taxonomy" id="1806994"/>
    <lineage>
        <taxon>Eukaryota</taxon>
        <taxon>Fungi</taxon>
        <taxon>Fungi incertae sedis</taxon>
        <taxon>Chytridiomycota</taxon>
        <taxon>Chytridiomycota incertae sedis</taxon>
        <taxon>Chytridiomycetes</taxon>
        <taxon>Synchytriales</taxon>
        <taxon>Synchytriaceae</taxon>
        <taxon>Synchytrium</taxon>
    </lineage>
</organism>
<dbReference type="InterPro" id="IPR003511">
    <property type="entry name" value="HORMA_dom"/>
</dbReference>
<dbReference type="InterPro" id="IPR036570">
    <property type="entry name" value="HORMA_dom_sf"/>
</dbReference>
<dbReference type="OrthoDB" id="1928087at2759"/>
<feature type="region of interest" description="Disordered" evidence="6">
    <location>
        <begin position="357"/>
        <end position="408"/>
    </location>
</feature>
<dbReference type="AlphaFoldDB" id="A0A507BMW6"/>
<feature type="region of interest" description="Disordered" evidence="6">
    <location>
        <begin position="257"/>
        <end position="319"/>
    </location>
</feature>
<evidence type="ECO:0000256" key="5">
    <source>
        <dbReference type="ARBA" id="ARBA00023254"/>
    </source>
</evidence>
<keyword evidence="5" id="KW-0469">Meiosis</keyword>
<evidence type="ECO:0000256" key="3">
    <source>
        <dbReference type="ARBA" id="ARBA00022454"/>
    </source>
</evidence>
<keyword evidence="3" id="KW-0158">Chromosome</keyword>
<dbReference type="Pfam" id="PF02301">
    <property type="entry name" value="HORMA"/>
    <property type="match status" value="1"/>
</dbReference>
<comment type="subcellular location">
    <subcellularLocation>
        <location evidence="2">Chromosome</location>
    </subcellularLocation>
    <subcellularLocation>
        <location evidence="1">Nucleus</location>
    </subcellularLocation>
</comment>
<dbReference type="GO" id="GO:0005694">
    <property type="term" value="C:chromosome"/>
    <property type="evidence" value="ECO:0007669"/>
    <property type="project" value="UniProtKB-SubCell"/>
</dbReference>
<gene>
    <name evidence="8" type="ORF">SmJEL517_g05132</name>
</gene>
<feature type="compositionally biased region" description="Basic residues" evidence="6">
    <location>
        <begin position="749"/>
        <end position="765"/>
    </location>
</feature>
<dbReference type="SUPFAM" id="SSF57903">
    <property type="entry name" value="FYVE/PHD zinc finger"/>
    <property type="match status" value="1"/>
</dbReference>
<dbReference type="STRING" id="1806994.A0A507BMW6"/>